<dbReference type="Pfam" id="PF00400">
    <property type="entry name" value="WD40"/>
    <property type="match status" value="2"/>
</dbReference>
<dbReference type="PANTHER" id="PTHR45589">
    <property type="entry name" value="WD REPEAT DOMAIN 62, ISOFORM G"/>
    <property type="match status" value="1"/>
</dbReference>
<dbReference type="Gene3D" id="2.130.10.10">
    <property type="entry name" value="YVTN repeat-like/Quinoprotein amine dehydrogenase"/>
    <property type="match status" value="1"/>
</dbReference>
<evidence type="ECO:0000313" key="2">
    <source>
        <dbReference type="Proteomes" id="UP001235939"/>
    </source>
</evidence>
<dbReference type="InterPro" id="IPR015943">
    <property type="entry name" value="WD40/YVTN_repeat-like_dom_sf"/>
</dbReference>
<dbReference type="EMBL" id="CP092884">
    <property type="protein sequence ID" value="UYV82961.1"/>
    <property type="molecule type" value="Genomic_DNA"/>
</dbReference>
<dbReference type="Proteomes" id="UP001235939">
    <property type="component" value="Chromosome 22"/>
</dbReference>
<name>A0ABY6LP18_9ARAC</name>
<reference evidence="1 2" key="1">
    <citation type="submission" date="2022-03" db="EMBL/GenBank/DDBJ databases">
        <title>A chromosomal length assembly of Cordylochernes scorpioides.</title>
        <authorList>
            <person name="Zeh D."/>
            <person name="Zeh J."/>
        </authorList>
    </citation>
    <scope>NUCLEOTIDE SEQUENCE [LARGE SCALE GENOMIC DNA]</scope>
    <source>
        <strain evidence="1">IN4F17</strain>
        <tissue evidence="1">Whole Body</tissue>
    </source>
</reference>
<protein>
    <submittedName>
        <fullName evidence="1">WDR62</fullName>
    </submittedName>
</protein>
<dbReference type="InterPro" id="IPR052779">
    <property type="entry name" value="WDR62"/>
</dbReference>
<proteinExistence type="predicted"/>
<sequence>MPEVEEDQQNQILPPGTFFTCSSDDTIRAWNLSAPQNIYSAELMKILYMDPELSFVCDSGFASLDKSDVTYDGQNGVRCLRVSPDGNHLASGDRSGNVR</sequence>
<dbReference type="InterPro" id="IPR001680">
    <property type="entry name" value="WD40_rpt"/>
</dbReference>
<dbReference type="SUPFAM" id="SSF50978">
    <property type="entry name" value="WD40 repeat-like"/>
    <property type="match status" value="1"/>
</dbReference>
<keyword evidence="2" id="KW-1185">Reference proteome</keyword>
<dbReference type="PANTHER" id="PTHR45589:SF1">
    <property type="entry name" value="WD REPEAT DOMAIN 62, ISOFORM G"/>
    <property type="match status" value="1"/>
</dbReference>
<gene>
    <name evidence="1" type="ORF">LAZ67_22001550</name>
</gene>
<accession>A0ABY6LP18</accession>
<organism evidence="1 2">
    <name type="scientific">Cordylochernes scorpioides</name>
    <dbReference type="NCBI Taxonomy" id="51811"/>
    <lineage>
        <taxon>Eukaryota</taxon>
        <taxon>Metazoa</taxon>
        <taxon>Ecdysozoa</taxon>
        <taxon>Arthropoda</taxon>
        <taxon>Chelicerata</taxon>
        <taxon>Arachnida</taxon>
        <taxon>Pseudoscorpiones</taxon>
        <taxon>Cheliferoidea</taxon>
        <taxon>Chernetidae</taxon>
        <taxon>Cordylochernes</taxon>
    </lineage>
</organism>
<evidence type="ECO:0000313" key="1">
    <source>
        <dbReference type="EMBL" id="UYV82961.1"/>
    </source>
</evidence>
<dbReference type="InterPro" id="IPR036322">
    <property type="entry name" value="WD40_repeat_dom_sf"/>
</dbReference>